<name>A0AAD4TYV4_OVIAM</name>
<keyword evidence="3" id="KW-1185">Reference proteome</keyword>
<protein>
    <submittedName>
        <fullName evidence="2">Uncharacterized protein</fullName>
    </submittedName>
</protein>
<evidence type="ECO:0000313" key="2">
    <source>
        <dbReference type="EMBL" id="KAI4534929.1"/>
    </source>
</evidence>
<evidence type="ECO:0000313" key="3">
    <source>
        <dbReference type="Proteomes" id="UP001214576"/>
    </source>
</evidence>
<feature type="region of interest" description="Disordered" evidence="1">
    <location>
        <begin position="1"/>
        <end position="24"/>
    </location>
</feature>
<evidence type="ECO:0000256" key="1">
    <source>
        <dbReference type="SAM" id="MobiDB-lite"/>
    </source>
</evidence>
<organism evidence="2 3">
    <name type="scientific">Ovis ammon polii</name>
    <dbReference type="NCBI Taxonomy" id="230172"/>
    <lineage>
        <taxon>Eukaryota</taxon>
        <taxon>Metazoa</taxon>
        <taxon>Chordata</taxon>
        <taxon>Craniata</taxon>
        <taxon>Vertebrata</taxon>
        <taxon>Euteleostomi</taxon>
        <taxon>Mammalia</taxon>
        <taxon>Eutheria</taxon>
        <taxon>Laurasiatheria</taxon>
        <taxon>Artiodactyla</taxon>
        <taxon>Ruminantia</taxon>
        <taxon>Pecora</taxon>
        <taxon>Bovidae</taxon>
        <taxon>Caprinae</taxon>
        <taxon>Ovis</taxon>
    </lineage>
</organism>
<comment type="caution">
    <text evidence="2">The sequence shown here is derived from an EMBL/GenBank/DDBJ whole genome shotgun (WGS) entry which is preliminary data.</text>
</comment>
<accession>A0AAD4TYV4</accession>
<proteinExistence type="predicted"/>
<gene>
    <name evidence="2" type="ORF">MG293_015789</name>
</gene>
<dbReference type="AlphaFoldDB" id="A0AAD4TYV4"/>
<dbReference type="Proteomes" id="UP001214576">
    <property type="component" value="Unassembled WGS sequence"/>
</dbReference>
<dbReference type="EMBL" id="JAKZEL010000019">
    <property type="protein sequence ID" value="KAI4534929.1"/>
    <property type="molecule type" value="Genomic_DNA"/>
</dbReference>
<reference evidence="2" key="1">
    <citation type="submission" date="2022-03" db="EMBL/GenBank/DDBJ databases">
        <title>Genomic analyses of argali, domestic sheep and their hybrids provide insights into chromosomal evolution, heterosis and genetic basis of agronomic traits.</title>
        <authorList>
            <person name="Li M."/>
        </authorList>
    </citation>
    <scope>NUCLEOTIDE SEQUENCE</scope>
    <source>
        <strain evidence="2">CAU-MHL-2022a</strain>
        <tissue evidence="2">Skin</tissue>
    </source>
</reference>
<sequence>MRYAAANERRRKGRGWDEAGNAGGKCRSTDWIFKHMTLAKLLVVHLKGIPETLAALGLKQFISEIWMHTCFLCSESAEMCPLAPSSS</sequence>